<dbReference type="Proteomes" id="UP000031737">
    <property type="component" value="Unassembled WGS sequence"/>
</dbReference>
<protein>
    <submittedName>
        <fullName evidence="1">Uncharacterized protein</fullName>
    </submittedName>
</protein>
<dbReference type="OrthoDB" id="240673at2759"/>
<dbReference type="EMBL" id="AUPL01001295">
    <property type="protein sequence ID" value="ESL10964.1"/>
    <property type="molecule type" value="Genomic_DNA"/>
</dbReference>
<name>A0A061J7V3_TRYRA</name>
<reference evidence="1 2" key="1">
    <citation type="submission" date="2013-07" db="EMBL/GenBank/DDBJ databases">
        <authorList>
            <person name="Stoco P.H."/>
            <person name="Wagner G."/>
            <person name="Gerber A."/>
            <person name="Zaha A."/>
            <person name="Thompson C."/>
            <person name="Bartholomeu D.C."/>
            <person name="Luckemeyer D.D."/>
            <person name="Bahia D."/>
            <person name="Loreto E."/>
            <person name="Prestes E.B."/>
            <person name="Lima F.M."/>
            <person name="Rodrigues-Luiz G."/>
            <person name="Vallejo G.A."/>
            <person name="Filho J.F."/>
            <person name="Monteiro K.M."/>
            <person name="Tyler K.M."/>
            <person name="de Almeida L.G."/>
            <person name="Ortiz M.F."/>
            <person name="Siervo M.A."/>
            <person name="de Moraes M.H."/>
            <person name="Cunha O.L."/>
            <person name="Mendonca-Neto R."/>
            <person name="Silva R."/>
            <person name="Teixeira S.M."/>
            <person name="Murta S.M."/>
            <person name="Sincero T.C."/>
            <person name="Mendes T.A."/>
            <person name="Urmenyi T.P."/>
            <person name="Silva V.G."/>
            <person name="da Rocha W.D."/>
            <person name="Andersson B."/>
            <person name="Romanha A.J."/>
            <person name="Steindel M."/>
            <person name="de Vasconcelos A.T."/>
            <person name="Grisard E.C."/>
        </authorList>
    </citation>
    <scope>NUCLEOTIDE SEQUENCE [LARGE SCALE GENOMIC DNA]</scope>
    <source>
        <strain evidence="1 2">SC58</strain>
    </source>
</reference>
<evidence type="ECO:0000313" key="1">
    <source>
        <dbReference type="EMBL" id="ESL10964.1"/>
    </source>
</evidence>
<organism evidence="1 2">
    <name type="scientific">Trypanosoma rangeli SC58</name>
    <dbReference type="NCBI Taxonomy" id="429131"/>
    <lineage>
        <taxon>Eukaryota</taxon>
        <taxon>Discoba</taxon>
        <taxon>Euglenozoa</taxon>
        <taxon>Kinetoplastea</taxon>
        <taxon>Metakinetoplastina</taxon>
        <taxon>Trypanosomatida</taxon>
        <taxon>Trypanosomatidae</taxon>
        <taxon>Trypanosoma</taxon>
        <taxon>Herpetosoma</taxon>
    </lineage>
</organism>
<sequence>MMVRLAVAVRGTFAEIRGEQCPHRGSVCSKRLQDRIQRELPEEYDAIVNSIYGRSWKRFLAARAGILCFEEDRGAAQPDTEWLLATGVLRCYLRTEDIQRVKEADVMLGRFVRDKCRGDLENTCRTILMEEFSALLFHPLMDYETADNSASDVADEMTGGTSDETDYNLFSVKDYSLGSLALWQSILRRLWLYPAEGRRVRLRDLRRPCQQLGFHIRLRCRWTELLGNNLLQRYIRSCVLRVLLNTVVPPLEPAAGGALDEMDGALVLRFDVSLGEYILKLEGSRMCGRIPPVVDHFLWQE</sequence>
<gene>
    <name evidence="1" type="ORF">TRSC58_01295</name>
</gene>
<dbReference type="VEuPathDB" id="TriTrypDB:TRSC58_01295"/>
<evidence type="ECO:0000313" key="2">
    <source>
        <dbReference type="Proteomes" id="UP000031737"/>
    </source>
</evidence>
<accession>A0A061J7V3</accession>
<keyword evidence="2" id="KW-1185">Reference proteome</keyword>
<dbReference type="AlphaFoldDB" id="A0A061J7V3"/>
<comment type="caution">
    <text evidence="1">The sequence shown here is derived from an EMBL/GenBank/DDBJ whole genome shotgun (WGS) entry which is preliminary data.</text>
</comment>
<proteinExistence type="predicted"/>